<proteinExistence type="predicted"/>
<reference evidence="5 6" key="1">
    <citation type="submission" date="2018-08" db="EMBL/GenBank/DDBJ databases">
        <title>Genome and evolution of the arbuscular mycorrhizal fungus Diversispora epigaea (formerly Glomus versiforme) and its bacterial endosymbionts.</title>
        <authorList>
            <person name="Sun X."/>
            <person name="Fei Z."/>
            <person name="Harrison M."/>
        </authorList>
    </citation>
    <scope>NUCLEOTIDE SEQUENCE [LARGE SCALE GENOMIC DNA]</scope>
    <source>
        <strain evidence="5 6">IT104</strain>
    </source>
</reference>
<evidence type="ECO:0000259" key="4">
    <source>
        <dbReference type="Pfam" id="PF04471"/>
    </source>
</evidence>
<name>A0A397JCQ6_9GLOM</name>
<dbReference type="Proteomes" id="UP000266861">
    <property type="component" value="Unassembled WGS sequence"/>
</dbReference>
<organism evidence="5 6">
    <name type="scientific">Diversispora epigaea</name>
    <dbReference type="NCBI Taxonomy" id="1348612"/>
    <lineage>
        <taxon>Eukaryota</taxon>
        <taxon>Fungi</taxon>
        <taxon>Fungi incertae sedis</taxon>
        <taxon>Mucoromycota</taxon>
        <taxon>Glomeromycotina</taxon>
        <taxon>Glomeromycetes</taxon>
        <taxon>Diversisporales</taxon>
        <taxon>Diversisporaceae</taxon>
        <taxon>Diversispora</taxon>
    </lineage>
</organism>
<accession>A0A397JCQ6</accession>
<dbReference type="GO" id="GO:0006302">
    <property type="term" value="P:double-strand break repair"/>
    <property type="evidence" value="ECO:0007669"/>
    <property type="project" value="UniProtKB-ARBA"/>
</dbReference>
<dbReference type="OrthoDB" id="2429086at2759"/>
<keyword evidence="6" id="KW-1185">Reference proteome</keyword>
<evidence type="ECO:0000256" key="2">
    <source>
        <dbReference type="ARBA" id="ARBA00023128"/>
    </source>
</evidence>
<dbReference type="EMBL" id="PQFF01000051">
    <property type="protein sequence ID" value="RHZ86135.1"/>
    <property type="molecule type" value="Genomic_DNA"/>
</dbReference>
<dbReference type="GO" id="GO:0009307">
    <property type="term" value="P:DNA restriction-modification system"/>
    <property type="evidence" value="ECO:0007669"/>
    <property type="project" value="InterPro"/>
</dbReference>
<dbReference type="GO" id="GO:0004519">
    <property type="term" value="F:endonuclease activity"/>
    <property type="evidence" value="ECO:0007669"/>
    <property type="project" value="InterPro"/>
</dbReference>
<evidence type="ECO:0000256" key="1">
    <source>
        <dbReference type="ARBA" id="ARBA00004173"/>
    </source>
</evidence>
<dbReference type="InterPro" id="IPR011335">
    <property type="entry name" value="Restrct_endonuc-II-like"/>
</dbReference>
<evidence type="ECO:0000256" key="3">
    <source>
        <dbReference type="SAM" id="Coils"/>
    </source>
</evidence>
<comment type="subcellular location">
    <subcellularLocation>
        <location evidence="1">Mitochondrion</location>
    </subcellularLocation>
</comment>
<dbReference type="Gene3D" id="3.40.1350.10">
    <property type="match status" value="1"/>
</dbReference>
<comment type="caution">
    <text evidence="5">The sequence shown here is derived from an EMBL/GenBank/DDBJ whole genome shotgun (WGS) entry which is preliminary data.</text>
</comment>
<dbReference type="GO" id="GO:0003677">
    <property type="term" value="F:DNA binding"/>
    <property type="evidence" value="ECO:0007669"/>
    <property type="project" value="InterPro"/>
</dbReference>
<dbReference type="AlphaFoldDB" id="A0A397JCQ6"/>
<dbReference type="InterPro" id="IPR011856">
    <property type="entry name" value="tRNA_endonuc-like_dom_sf"/>
</dbReference>
<dbReference type="InterPro" id="IPR018828">
    <property type="entry name" value="RRG7"/>
</dbReference>
<sequence length="194" mass="21939">MSSSNNNNTISPYKKGKDFEDVIKEVLKNMNVELRKPEHAPGDGGIDFMGGWREHTIIVQCKDHVKIRPETVRGFEGVLSRYGRTETIGVLVAPSINNFTLNAVDRVKSSEFNIILTDKSNMEPDLIRFIENRHVKSAQQIENISNELVNLRNDLIELNRKIESTNKNNRFYFISASPVAGIGIGQSLSYFDIV</sequence>
<dbReference type="PANTHER" id="PTHR28133:SF1">
    <property type="entry name" value="REQUIRED FOR RESPIRATORY GROWTH PROTEIN 7, MITOCHONDRIAL"/>
    <property type="match status" value="1"/>
</dbReference>
<keyword evidence="3" id="KW-0175">Coiled coil</keyword>
<feature type="domain" description="Restriction endonuclease type IV Mrr" evidence="4">
    <location>
        <begin position="16"/>
        <end position="120"/>
    </location>
</feature>
<dbReference type="Pfam" id="PF04471">
    <property type="entry name" value="Mrr_cat"/>
    <property type="match status" value="1"/>
</dbReference>
<dbReference type="PANTHER" id="PTHR28133">
    <property type="entry name" value="REQUIRED FOR RESPIRATORY GROWTH PROTEIN 7, MITOCHONDRIAL"/>
    <property type="match status" value="1"/>
</dbReference>
<keyword evidence="2" id="KW-0496">Mitochondrion</keyword>
<evidence type="ECO:0000313" key="5">
    <source>
        <dbReference type="EMBL" id="RHZ86135.1"/>
    </source>
</evidence>
<dbReference type="SUPFAM" id="SSF52980">
    <property type="entry name" value="Restriction endonuclease-like"/>
    <property type="match status" value="1"/>
</dbReference>
<dbReference type="GO" id="GO:0005739">
    <property type="term" value="C:mitochondrion"/>
    <property type="evidence" value="ECO:0007669"/>
    <property type="project" value="UniProtKB-SubCell"/>
</dbReference>
<feature type="coiled-coil region" evidence="3">
    <location>
        <begin position="134"/>
        <end position="168"/>
    </location>
</feature>
<dbReference type="InterPro" id="IPR007560">
    <property type="entry name" value="Restrct_endonuc_IV_Mrr"/>
</dbReference>
<evidence type="ECO:0000313" key="6">
    <source>
        <dbReference type="Proteomes" id="UP000266861"/>
    </source>
</evidence>
<gene>
    <name evidence="5" type="ORF">Glove_54g30</name>
</gene>
<protein>
    <recommendedName>
        <fullName evidence="4">Restriction endonuclease type IV Mrr domain-containing protein</fullName>
    </recommendedName>
</protein>